<dbReference type="GO" id="GO:0032259">
    <property type="term" value="P:methylation"/>
    <property type="evidence" value="ECO:0007669"/>
    <property type="project" value="UniProtKB-KW"/>
</dbReference>
<gene>
    <name evidence="2" type="ORF">GGQ80_001721</name>
</gene>
<dbReference type="Gene3D" id="3.40.50.150">
    <property type="entry name" value="Vaccinia Virus protein VP39"/>
    <property type="match status" value="1"/>
</dbReference>
<feature type="domain" description="Methyltransferase type 11" evidence="1">
    <location>
        <begin position="38"/>
        <end position="88"/>
    </location>
</feature>
<name>A0A840FKG5_9SPHN</name>
<dbReference type="InterPro" id="IPR029063">
    <property type="entry name" value="SAM-dependent_MTases_sf"/>
</dbReference>
<dbReference type="Pfam" id="PF08241">
    <property type="entry name" value="Methyltransf_11"/>
    <property type="match status" value="1"/>
</dbReference>
<accession>A0A840FKG5</accession>
<dbReference type="EMBL" id="JACIEV010000004">
    <property type="protein sequence ID" value="MBB4153815.1"/>
    <property type="molecule type" value="Genomic_DNA"/>
</dbReference>
<dbReference type="GO" id="GO:0008757">
    <property type="term" value="F:S-adenosylmethionine-dependent methyltransferase activity"/>
    <property type="evidence" value="ECO:0007669"/>
    <property type="project" value="InterPro"/>
</dbReference>
<dbReference type="RefSeq" id="WP_183983743.1">
    <property type="nucleotide sequence ID" value="NZ_JACIEV010000004.1"/>
</dbReference>
<comment type="caution">
    <text evidence="2">The sequence shown here is derived from an EMBL/GenBank/DDBJ whole genome shotgun (WGS) entry which is preliminary data.</text>
</comment>
<dbReference type="InterPro" id="IPR013216">
    <property type="entry name" value="Methyltransf_11"/>
</dbReference>
<proteinExistence type="predicted"/>
<dbReference type="SUPFAM" id="SSF53335">
    <property type="entry name" value="S-adenosyl-L-methionine-dependent methyltransferases"/>
    <property type="match status" value="1"/>
</dbReference>
<keyword evidence="2" id="KW-0489">Methyltransferase</keyword>
<dbReference type="AlphaFoldDB" id="A0A840FKG5"/>
<evidence type="ECO:0000313" key="2">
    <source>
        <dbReference type="EMBL" id="MBB4153815.1"/>
    </source>
</evidence>
<protein>
    <submittedName>
        <fullName evidence="2">SAM-dependent methyltransferase</fullName>
    </submittedName>
</protein>
<dbReference type="Proteomes" id="UP000529795">
    <property type="component" value="Unassembled WGS sequence"/>
</dbReference>
<evidence type="ECO:0000313" key="3">
    <source>
        <dbReference type="Proteomes" id="UP000529795"/>
    </source>
</evidence>
<sequence>MTSTDTLPRHLNLGCGFDKREGWLNVDNFAECSPDIIVDIEATPWPLPTDQFDAVLLKHVLEHVGQDFATFKRVMQELYRVTASNGLIEIHVPHVRHDTFWSDPTHVRAFTNITFEMMSKRRNLEWVAKRANYTMLALAMNVDFELERAEIEYAPEWTARLNSGEITQDQIRFAATHYWNVAREMRFVLRCVKDQASA</sequence>
<reference evidence="2 3" key="1">
    <citation type="submission" date="2020-08" db="EMBL/GenBank/DDBJ databases">
        <title>Genomic Encyclopedia of Type Strains, Phase IV (KMG-IV): sequencing the most valuable type-strain genomes for metagenomic binning, comparative biology and taxonomic classification.</title>
        <authorList>
            <person name="Goeker M."/>
        </authorList>
    </citation>
    <scope>NUCLEOTIDE SEQUENCE [LARGE SCALE GENOMIC DNA]</scope>
    <source>
        <strain evidence="2 3">YC6723</strain>
    </source>
</reference>
<evidence type="ECO:0000259" key="1">
    <source>
        <dbReference type="Pfam" id="PF08241"/>
    </source>
</evidence>
<keyword evidence="3" id="KW-1185">Reference proteome</keyword>
<keyword evidence="2" id="KW-0808">Transferase</keyword>
<organism evidence="2 3">
    <name type="scientific">Sphingomonas jinjuensis</name>
    <dbReference type="NCBI Taxonomy" id="535907"/>
    <lineage>
        <taxon>Bacteria</taxon>
        <taxon>Pseudomonadati</taxon>
        <taxon>Pseudomonadota</taxon>
        <taxon>Alphaproteobacteria</taxon>
        <taxon>Sphingomonadales</taxon>
        <taxon>Sphingomonadaceae</taxon>
        <taxon>Sphingomonas</taxon>
    </lineage>
</organism>